<keyword evidence="2" id="KW-1185">Reference proteome</keyword>
<reference evidence="1" key="1">
    <citation type="submission" date="2021-01" db="EMBL/GenBank/DDBJ databases">
        <authorList>
            <consortium name="Genoscope - CEA"/>
            <person name="William W."/>
        </authorList>
    </citation>
    <scope>NUCLEOTIDE SEQUENCE</scope>
</reference>
<proteinExistence type="predicted"/>
<evidence type="ECO:0000313" key="1">
    <source>
        <dbReference type="EMBL" id="CAD8128845.1"/>
    </source>
</evidence>
<dbReference type="Proteomes" id="UP000692954">
    <property type="component" value="Unassembled WGS sequence"/>
</dbReference>
<dbReference type="InterPro" id="IPR001680">
    <property type="entry name" value="WD40_rpt"/>
</dbReference>
<sequence length="293" mass="34553">MIYGNLMSIQVQNFKQGRLKLSNKYEVHTDAVTCLVYSKFRNSFVSGSQDNTIICLVISNQKIGRTQNNLNTIVIVFIVQFQIKGGLTNIRQYDKSLTVQKLDFRNNLFLYSLNRNLNNVWSFNFNEAETVLVSCEYDEFNMGKRTIRKRGIQIQNIYFNFFIYKQKVKDEGYKSNLINDQQFILVTSSKNIDGILVFEQQNGIFKLNSTKTIKLIQNNQNQDQFYFPIIYNKNRKMILLRNKNNIYLIKKLNDVAFKIVASLKCKSEKIFGTMVNNQQFMKVKNQNNYHMRY</sequence>
<protein>
    <submittedName>
        <fullName evidence="1">Uncharacterized protein</fullName>
    </submittedName>
</protein>
<accession>A0A8S1RPU1</accession>
<dbReference type="OrthoDB" id="412867at2759"/>
<name>A0A8S1RPU1_9CILI</name>
<dbReference type="AlphaFoldDB" id="A0A8S1RPU1"/>
<dbReference type="EMBL" id="CAJJDN010000198">
    <property type="protein sequence ID" value="CAD8128845.1"/>
    <property type="molecule type" value="Genomic_DNA"/>
</dbReference>
<gene>
    <name evidence="1" type="ORF">PSON_ATCC_30995.1.T1980020</name>
</gene>
<comment type="caution">
    <text evidence="1">The sequence shown here is derived from an EMBL/GenBank/DDBJ whole genome shotgun (WGS) entry which is preliminary data.</text>
</comment>
<dbReference type="Pfam" id="PF00400">
    <property type="entry name" value="WD40"/>
    <property type="match status" value="1"/>
</dbReference>
<evidence type="ECO:0000313" key="2">
    <source>
        <dbReference type="Proteomes" id="UP000692954"/>
    </source>
</evidence>
<organism evidence="1 2">
    <name type="scientific">Paramecium sonneborni</name>
    <dbReference type="NCBI Taxonomy" id="65129"/>
    <lineage>
        <taxon>Eukaryota</taxon>
        <taxon>Sar</taxon>
        <taxon>Alveolata</taxon>
        <taxon>Ciliophora</taxon>
        <taxon>Intramacronucleata</taxon>
        <taxon>Oligohymenophorea</taxon>
        <taxon>Peniculida</taxon>
        <taxon>Parameciidae</taxon>
        <taxon>Paramecium</taxon>
    </lineage>
</organism>